<evidence type="ECO:0000313" key="6">
    <source>
        <dbReference type="EMBL" id="CAK8054038.1"/>
    </source>
</evidence>
<dbReference type="InterPro" id="IPR000740">
    <property type="entry name" value="GrpE"/>
</dbReference>
<evidence type="ECO:0000313" key="7">
    <source>
        <dbReference type="Proteomes" id="UP001314241"/>
    </source>
</evidence>
<comment type="function">
    <text evidence="3">Participates actively in the response to hyperosmotic and heat shock by preventing the aggregation of stress-denatured proteins, in association with DnaK and GrpE. It is the nucleotide exchange factor for DnaK and may function as a thermosensor. Unfolded proteins bind initially to DnaJ; upon interaction with the DnaJ-bound protein, DnaK hydrolyzes its bound ATP, resulting in the formation of a stable complex. GrpE releases ADP from DnaK; ATP binding to DnaK triggers the release of the substrate protein, thus completing the reaction cycle. Several rounds of ATP-dependent interactions between DnaJ, DnaK and GrpE are required for fully efficient folding.</text>
</comment>
<dbReference type="NCBIfam" id="NF010759">
    <property type="entry name" value="PRK14162.1"/>
    <property type="match status" value="1"/>
</dbReference>
<dbReference type="RefSeq" id="WP_349641581.1">
    <property type="nucleotide sequence ID" value="NZ_CAWVOH010000001.1"/>
</dbReference>
<feature type="region of interest" description="Disordered" evidence="5">
    <location>
        <begin position="1"/>
        <end position="41"/>
    </location>
</feature>
<comment type="similarity">
    <text evidence="1 3 4">Belongs to the GrpE family.</text>
</comment>
<comment type="subcellular location">
    <subcellularLocation>
        <location evidence="3">Cytoplasm</location>
    </subcellularLocation>
</comment>
<feature type="compositionally biased region" description="Basic and acidic residues" evidence="5">
    <location>
        <begin position="30"/>
        <end position="40"/>
    </location>
</feature>
<gene>
    <name evidence="3" type="primary">grpE</name>
    <name evidence="6" type="ORF">R54876_GBNLAHCA_00598</name>
</gene>
<evidence type="ECO:0000256" key="2">
    <source>
        <dbReference type="ARBA" id="ARBA00023186"/>
    </source>
</evidence>
<organism evidence="6 7">
    <name type="scientific">Eupransor demetentiae</name>
    <dbReference type="NCBI Taxonomy" id="3109584"/>
    <lineage>
        <taxon>Bacteria</taxon>
        <taxon>Bacillati</taxon>
        <taxon>Bacillota</taxon>
        <taxon>Bacilli</taxon>
        <taxon>Lactobacillales</taxon>
        <taxon>Lactobacillaceae</taxon>
        <taxon>Eupransor</taxon>
    </lineage>
</organism>
<dbReference type="InterPro" id="IPR013805">
    <property type="entry name" value="GrpE_CC"/>
</dbReference>
<feature type="compositionally biased region" description="Basic and acidic residues" evidence="5">
    <location>
        <begin position="1"/>
        <end position="19"/>
    </location>
</feature>
<dbReference type="SUPFAM" id="SSF58014">
    <property type="entry name" value="Coiled-coil domain of nucleotide exchange factor GrpE"/>
    <property type="match status" value="1"/>
</dbReference>
<proteinExistence type="inferred from homology"/>
<dbReference type="SUPFAM" id="SSF51064">
    <property type="entry name" value="Head domain of nucleotide exchange factor GrpE"/>
    <property type="match status" value="1"/>
</dbReference>
<dbReference type="EMBL" id="CAWVOH010000001">
    <property type="protein sequence ID" value="CAK8054038.1"/>
    <property type="molecule type" value="Genomic_DNA"/>
</dbReference>
<dbReference type="Pfam" id="PF01025">
    <property type="entry name" value="GrpE"/>
    <property type="match status" value="1"/>
</dbReference>
<dbReference type="PRINTS" id="PR00773">
    <property type="entry name" value="GRPEPROTEIN"/>
</dbReference>
<dbReference type="PANTHER" id="PTHR21237:SF23">
    <property type="entry name" value="GRPE PROTEIN HOMOLOG, MITOCHONDRIAL"/>
    <property type="match status" value="1"/>
</dbReference>
<sequence length="182" mass="20547">MTDKDKKQEEKNEEVKDQAQAEPEQEIEEKDPVQELKDQVNDLEDQNIRYQAEIQNIQQRNAREIASIRKYDGQKLATAVIPVVDNLERALAVEDGDDEVALQIKKGVEITLKTLRQALKDNGVEECGKVGDLFDPTRMQGIQSVAADEAEDVESDHVARVLQKGYTLHDRVIRPAMVAVVQ</sequence>
<dbReference type="NCBIfam" id="NF010738">
    <property type="entry name" value="PRK14140.1"/>
    <property type="match status" value="1"/>
</dbReference>
<dbReference type="PANTHER" id="PTHR21237">
    <property type="entry name" value="GRPE PROTEIN"/>
    <property type="match status" value="1"/>
</dbReference>
<comment type="subunit">
    <text evidence="3">Homodimer.</text>
</comment>
<keyword evidence="3" id="KW-0963">Cytoplasm</keyword>
<evidence type="ECO:0000256" key="3">
    <source>
        <dbReference type="HAMAP-Rule" id="MF_01151"/>
    </source>
</evidence>
<dbReference type="Gene3D" id="2.30.22.10">
    <property type="entry name" value="Head domain of nucleotide exchange factor GrpE"/>
    <property type="match status" value="1"/>
</dbReference>
<comment type="caution">
    <text evidence="6">The sequence shown here is derived from an EMBL/GenBank/DDBJ whole genome shotgun (WGS) entry which is preliminary data.</text>
</comment>
<evidence type="ECO:0000256" key="4">
    <source>
        <dbReference type="RuleBase" id="RU004478"/>
    </source>
</evidence>
<protein>
    <recommendedName>
        <fullName evidence="3">Protein GrpE</fullName>
    </recommendedName>
    <alternativeName>
        <fullName evidence="3">HSP-70 cofactor</fullName>
    </alternativeName>
</protein>
<evidence type="ECO:0000256" key="5">
    <source>
        <dbReference type="SAM" id="MobiDB-lite"/>
    </source>
</evidence>
<dbReference type="Proteomes" id="UP001314241">
    <property type="component" value="Unassembled WGS sequence"/>
</dbReference>
<keyword evidence="2 3" id="KW-0143">Chaperone</keyword>
<dbReference type="HAMAP" id="MF_01151">
    <property type="entry name" value="GrpE"/>
    <property type="match status" value="1"/>
</dbReference>
<dbReference type="CDD" id="cd00446">
    <property type="entry name" value="GrpE"/>
    <property type="match status" value="1"/>
</dbReference>
<keyword evidence="7" id="KW-1185">Reference proteome</keyword>
<name>A0ABP0EP28_9LACO</name>
<dbReference type="Gene3D" id="3.90.20.20">
    <property type="match status" value="1"/>
</dbReference>
<keyword evidence="3" id="KW-0346">Stress response</keyword>
<evidence type="ECO:0000256" key="1">
    <source>
        <dbReference type="ARBA" id="ARBA00009054"/>
    </source>
</evidence>
<dbReference type="InterPro" id="IPR009012">
    <property type="entry name" value="GrpE_head"/>
</dbReference>
<reference evidence="6 7" key="1">
    <citation type="submission" date="2024-01" db="EMBL/GenBank/DDBJ databases">
        <authorList>
            <person name="Botero Cardona J."/>
        </authorList>
    </citation>
    <scope>NUCLEOTIDE SEQUENCE [LARGE SCALE GENOMIC DNA]</scope>
    <source>
        <strain evidence="6 7">LMG 33000</strain>
    </source>
</reference>
<accession>A0ABP0EP28</accession>